<accession>A0A922I6Q1</accession>
<sequence length="274" mass="32930">MNLNMEDDGFKLVKNRRRKRYKKSIDTIRHEYMNDIGTLNLNSKNDIVEKIQKCLYEISFFVKIFDTNLKEIIASHHHHDNRPSRIDQIVCFGLGNFTRSRSSLYQFALLKHLMEHDEFIHPSAKFIIYDPIFTEFERNILKSFGFQILQNNNNCRYTINRSSSSNESIILFFMPHMDYNHYYNVLDCNRENIDHIIIFGNSFDNCMNETYFTEYSTDLRRFLQQIGSKKLKLIEHHLFGNKNDHFYNEIFYRQSLQRLFFISKTMIPSASHKN</sequence>
<dbReference type="InterPro" id="IPR012942">
    <property type="entry name" value="SRR1-like"/>
</dbReference>
<comment type="similarity">
    <text evidence="1">Belongs to the SRR1 family.</text>
</comment>
<dbReference type="InterPro" id="IPR040044">
    <property type="entry name" value="SRR1L"/>
</dbReference>
<name>A0A922I6Q1_DERFA</name>
<reference evidence="3" key="2">
    <citation type="journal article" date="2022" name="Res Sq">
        <title>Comparative Genomics Reveals Insights into the Divergent Evolution of Astigmatic Mites and Household Pest Adaptations.</title>
        <authorList>
            <person name="Xiong Q."/>
            <person name="Wan A.T.-Y."/>
            <person name="Liu X.-Y."/>
            <person name="Fung C.S.-H."/>
            <person name="Xiao X."/>
            <person name="Malainual N."/>
            <person name="Hou J."/>
            <person name="Wang L."/>
            <person name="Wang M."/>
            <person name="Yang K."/>
            <person name="Cui Y."/>
            <person name="Leung E."/>
            <person name="Nong W."/>
            <person name="Shin S.-K."/>
            <person name="Au S."/>
            <person name="Jeong K.Y."/>
            <person name="Chew F.T."/>
            <person name="Hui J."/>
            <person name="Leung T.F."/>
            <person name="Tungtrongchitr A."/>
            <person name="Zhong N."/>
            <person name="Liu Z."/>
            <person name="Tsui S."/>
        </authorList>
    </citation>
    <scope>NUCLEOTIDE SEQUENCE</scope>
    <source>
        <strain evidence="3">Derf</strain>
        <tissue evidence="3">Whole organism</tissue>
    </source>
</reference>
<comment type="caution">
    <text evidence="3">The sequence shown here is derived from an EMBL/GenBank/DDBJ whole genome shotgun (WGS) entry which is preliminary data.</text>
</comment>
<dbReference type="Pfam" id="PF07985">
    <property type="entry name" value="SRR1"/>
    <property type="match status" value="1"/>
</dbReference>
<dbReference type="GO" id="GO:0005634">
    <property type="term" value="C:nucleus"/>
    <property type="evidence" value="ECO:0007669"/>
    <property type="project" value="TreeGrafter"/>
</dbReference>
<gene>
    <name evidence="3" type="ORF">DERF_005338</name>
</gene>
<evidence type="ECO:0000256" key="1">
    <source>
        <dbReference type="ARBA" id="ARBA00009856"/>
    </source>
</evidence>
<proteinExistence type="inferred from homology"/>
<reference evidence="3" key="1">
    <citation type="submission" date="2013-05" db="EMBL/GenBank/DDBJ databases">
        <authorList>
            <person name="Yim A.K.Y."/>
            <person name="Chan T.F."/>
            <person name="Ji K.M."/>
            <person name="Liu X.Y."/>
            <person name="Zhou J.W."/>
            <person name="Li R.Q."/>
            <person name="Yang K.Y."/>
            <person name="Li J."/>
            <person name="Li M."/>
            <person name="Law P.T.W."/>
            <person name="Wu Y.L."/>
            <person name="Cai Z.L."/>
            <person name="Qin H."/>
            <person name="Bao Y."/>
            <person name="Leung R.K.K."/>
            <person name="Ng P.K.S."/>
            <person name="Zou J."/>
            <person name="Zhong X.J."/>
            <person name="Ran P.X."/>
            <person name="Zhong N.S."/>
            <person name="Liu Z.G."/>
            <person name="Tsui S.K.W."/>
        </authorList>
    </citation>
    <scope>NUCLEOTIDE SEQUENCE</scope>
    <source>
        <strain evidence="3">Derf</strain>
        <tissue evidence="3">Whole organism</tissue>
    </source>
</reference>
<protein>
    <recommendedName>
        <fullName evidence="2">SRR1-like domain-containing protein</fullName>
    </recommendedName>
</protein>
<dbReference type="OrthoDB" id="551431at2759"/>
<evidence type="ECO:0000313" key="3">
    <source>
        <dbReference type="EMBL" id="KAH9521706.1"/>
    </source>
</evidence>
<keyword evidence="4" id="KW-1185">Reference proteome</keyword>
<evidence type="ECO:0000259" key="2">
    <source>
        <dbReference type="Pfam" id="PF07985"/>
    </source>
</evidence>
<dbReference type="GO" id="GO:0005737">
    <property type="term" value="C:cytoplasm"/>
    <property type="evidence" value="ECO:0007669"/>
    <property type="project" value="TreeGrafter"/>
</dbReference>
<organism evidence="3 4">
    <name type="scientific">Dermatophagoides farinae</name>
    <name type="common">American house dust mite</name>
    <dbReference type="NCBI Taxonomy" id="6954"/>
    <lineage>
        <taxon>Eukaryota</taxon>
        <taxon>Metazoa</taxon>
        <taxon>Ecdysozoa</taxon>
        <taxon>Arthropoda</taxon>
        <taxon>Chelicerata</taxon>
        <taxon>Arachnida</taxon>
        <taxon>Acari</taxon>
        <taxon>Acariformes</taxon>
        <taxon>Sarcoptiformes</taxon>
        <taxon>Astigmata</taxon>
        <taxon>Psoroptidia</taxon>
        <taxon>Analgoidea</taxon>
        <taxon>Pyroglyphidae</taxon>
        <taxon>Dermatophagoidinae</taxon>
        <taxon>Dermatophagoides</taxon>
    </lineage>
</organism>
<feature type="domain" description="SRR1-like" evidence="2">
    <location>
        <begin position="76"/>
        <end position="230"/>
    </location>
</feature>
<dbReference type="Proteomes" id="UP000790347">
    <property type="component" value="Unassembled WGS sequence"/>
</dbReference>
<dbReference type="AlphaFoldDB" id="A0A922I6Q1"/>
<dbReference type="PANTHER" id="PTHR28626:SF3">
    <property type="entry name" value="SRR1-LIKE PROTEIN"/>
    <property type="match status" value="1"/>
</dbReference>
<evidence type="ECO:0000313" key="4">
    <source>
        <dbReference type="Proteomes" id="UP000790347"/>
    </source>
</evidence>
<dbReference type="EMBL" id="ASGP02000002">
    <property type="protein sequence ID" value="KAH9521706.1"/>
    <property type="molecule type" value="Genomic_DNA"/>
</dbReference>
<dbReference type="PANTHER" id="PTHR28626">
    <property type="entry name" value="SRR1-LIKE PROTEIN"/>
    <property type="match status" value="1"/>
</dbReference>